<keyword evidence="1" id="KW-0472">Membrane</keyword>
<dbReference type="AlphaFoldDB" id="A0A9X3WR12"/>
<keyword evidence="1" id="KW-0812">Transmembrane</keyword>
<feature type="transmembrane region" description="Helical" evidence="1">
    <location>
        <begin position="7"/>
        <end position="27"/>
    </location>
</feature>
<feature type="transmembrane region" description="Helical" evidence="1">
    <location>
        <begin position="33"/>
        <end position="51"/>
    </location>
</feature>
<keyword evidence="3" id="KW-1185">Reference proteome</keyword>
<evidence type="ECO:0000313" key="3">
    <source>
        <dbReference type="Proteomes" id="UP001145050"/>
    </source>
</evidence>
<keyword evidence="1" id="KW-1133">Transmembrane helix</keyword>
<proteinExistence type="predicted"/>
<gene>
    <name evidence="2" type="ORF">NC797_02025</name>
</gene>
<feature type="transmembrane region" description="Helical" evidence="1">
    <location>
        <begin position="63"/>
        <end position="81"/>
    </location>
</feature>
<evidence type="ECO:0000256" key="1">
    <source>
        <dbReference type="SAM" id="Phobius"/>
    </source>
</evidence>
<dbReference type="Pfam" id="PF10710">
    <property type="entry name" value="DUF2512"/>
    <property type="match status" value="1"/>
</dbReference>
<dbReference type="EMBL" id="JAMQKB010000001">
    <property type="protein sequence ID" value="MDC3423283.1"/>
    <property type="molecule type" value="Genomic_DNA"/>
</dbReference>
<dbReference type="Proteomes" id="UP001145050">
    <property type="component" value="Unassembled WGS sequence"/>
</dbReference>
<organism evidence="2 3">
    <name type="scientific">Terrihalobacillus insolitus</name>
    <dbReference type="NCBI Taxonomy" id="2950438"/>
    <lineage>
        <taxon>Bacteria</taxon>
        <taxon>Bacillati</taxon>
        <taxon>Bacillota</taxon>
        <taxon>Bacilli</taxon>
        <taxon>Bacillales</taxon>
        <taxon>Bacillaceae</taxon>
        <taxon>Terrihalobacillus</taxon>
    </lineage>
</organism>
<feature type="transmembrane region" description="Helical" evidence="1">
    <location>
        <begin position="87"/>
        <end position="105"/>
    </location>
</feature>
<dbReference type="InterPro" id="IPR019649">
    <property type="entry name" value="DUF2512"/>
</dbReference>
<reference evidence="2" key="1">
    <citation type="submission" date="2022-06" db="EMBL/GenBank/DDBJ databases">
        <title>Aquibacillus sp. a new bacterium isolated from soil saline samples.</title>
        <authorList>
            <person name="Galisteo C."/>
            <person name="De La Haba R."/>
            <person name="Sanchez-Porro C."/>
            <person name="Ventosa A."/>
        </authorList>
    </citation>
    <scope>NUCLEOTIDE SEQUENCE</scope>
    <source>
        <strain evidence="2">3ASR75-11</strain>
    </source>
</reference>
<comment type="caution">
    <text evidence="2">The sequence shown here is derived from an EMBL/GenBank/DDBJ whole genome shotgun (WGS) entry which is preliminary data.</text>
</comment>
<protein>
    <submittedName>
        <fullName evidence="2">YndM family protein</fullName>
    </submittedName>
</protein>
<evidence type="ECO:0000313" key="2">
    <source>
        <dbReference type="EMBL" id="MDC3423283.1"/>
    </source>
</evidence>
<dbReference type="RefSeq" id="WP_272434957.1">
    <property type="nucleotide sequence ID" value="NZ_JAMQKB010000001.1"/>
</dbReference>
<name>A0A9X3WR12_9BACI</name>
<sequence length="151" mass="16707">MEHVKALTIKFVMITAMLAIVLGLFYGVGFGDIVAIGLILTIAAYLIGDLLTLPALGNVSATLADFGLAFFGTWILGALFIEARIPLISASFISAIAIAVGEVFFHRYMKDHVLDDKRQKDRRLVQDKNLATEFAEEHEGHDIRKDDNREE</sequence>
<accession>A0A9X3WR12</accession>